<sequence>MQRPTRRSVAIAALVVVAALLGSAAVVSSASGGQTLVVTDADSGERLLEVPVDDGDEVTLAYTHSVEKTPVEDVYVVEDDILRMDRMVFHSHGAGLPAAESMERTDEGLVVTRNDTYEAVPVAPGSIAGHELVIDGERYDLVERSDGPVDISVDGGLFDTTLLTDRFTAADSKLDDGRYSDSL</sequence>
<dbReference type="OrthoDB" id="212141at2157"/>
<dbReference type="Pfam" id="PF08905">
    <property type="entry name" value="DUF1850"/>
    <property type="match status" value="1"/>
</dbReference>
<gene>
    <name evidence="1" type="ORF">FEJ81_00285</name>
</gene>
<evidence type="ECO:0000313" key="2">
    <source>
        <dbReference type="Proteomes" id="UP000302218"/>
    </source>
</evidence>
<proteinExistence type="predicted"/>
<evidence type="ECO:0000313" key="1">
    <source>
        <dbReference type="EMBL" id="QCS40854.1"/>
    </source>
</evidence>
<reference evidence="2" key="1">
    <citation type="submission" date="2019-05" db="EMBL/GenBank/DDBJ databases">
        <title>Genome sequence and methylation pattern of the halophilic Archaeon Natrinema versiforme BOL5-4.</title>
        <authorList>
            <person name="DasSarma P."/>
            <person name="Anton B.P."/>
            <person name="DasSarma S.L."/>
            <person name="Martinez F.L."/>
            <person name="Guzman D."/>
            <person name="Roberts R.J."/>
            <person name="DasSarma S."/>
        </authorList>
    </citation>
    <scope>NUCLEOTIDE SEQUENCE [LARGE SCALE GENOMIC DNA]</scope>
    <source>
        <strain evidence="2">BOL5-4</strain>
    </source>
</reference>
<protein>
    <submittedName>
        <fullName evidence="1">DUF1850 domain-containing protein</fullName>
    </submittedName>
</protein>
<dbReference type="Proteomes" id="UP000302218">
    <property type="component" value="Chromosome"/>
</dbReference>
<organism evidence="1 2">
    <name type="scientific">Natrinema versiforme</name>
    <dbReference type="NCBI Taxonomy" id="88724"/>
    <lineage>
        <taxon>Archaea</taxon>
        <taxon>Methanobacteriati</taxon>
        <taxon>Methanobacteriota</taxon>
        <taxon>Stenosarchaea group</taxon>
        <taxon>Halobacteria</taxon>
        <taxon>Halobacteriales</taxon>
        <taxon>Natrialbaceae</taxon>
        <taxon>Natrinema</taxon>
    </lineage>
</organism>
<name>A0A4V6MBH4_9EURY</name>
<dbReference type="KEGG" id="nvr:FEJ81_00285"/>
<dbReference type="EMBL" id="CP040330">
    <property type="protein sequence ID" value="QCS40854.1"/>
    <property type="molecule type" value="Genomic_DNA"/>
</dbReference>
<dbReference type="AlphaFoldDB" id="A0A4V6MBH4"/>
<dbReference type="InterPro" id="IPR015001">
    <property type="entry name" value="DUF1850"/>
</dbReference>
<accession>A0A4V6MBH4</accession>